<reference evidence="3 4" key="1">
    <citation type="submission" date="2016-06" db="EMBL/GenBank/DDBJ databases">
        <authorList>
            <person name="Kjaerup R.B."/>
            <person name="Dalgaard T.S."/>
            <person name="Juul-Madsen H.R."/>
        </authorList>
    </citation>
    <scope>NUCLEOTIDE SEQUENCE [LARGE SCALE GENOMIC DNA]</scope>
</reference>
<dbReference type="InterPro" id="IPR006568">
    <property type="entry name" value="PSP_pro-rich"/>
</dbReference>
<feature type="region of interest" description="Disordered" evidence="1">
    <location>
        <begin position="545"/>
        <end position="646"/>
    </location>
</feature>
<feature type="compositionally biased region" description="Low complexity" evidence="1">
    <location>
        <begin position="103"/>
        <end position="112"/>
    </location>
</feature>
<dbReference type="Proteomes" id="UP000215127">
    <property type="component" value="Chromosome 2"/>
</dbReference>
<feature type="compositionally biased region" description="Acidic residues" evidence="1">
    <location>
        <begin position="447"/>
        <end position="469"/>
    </location>
</feature>
<dbReference type="PANTHER" id="PTHR12785:SF6">
    <property type="entry name" value="SPLICING FACTOR 3B SUBUNIT 2"/>
    <property type="match status" value="1"/>
</dbReference>
<evidence type="ECO:0000313" key="3">
    <source>
        <dbReference type="EMBL" id="SMQ48274.1"/>
    </source>
</evidence>
<dbReference type="GO" id="GO:0005634">
    <property type="term" value="C:nucleus"/>
    <property type="evidence" value="ECO:0007669"/>
    <property type="project" value="InterPro"/>
</dbReference>
<feature type="compositionally biased region" description="Basic and acidic residues" evidence="1">
    <location>
        <begin position="146"/>
        <end position="162"/>
    </location>
</feature>
<dbReference type="EMBL" id="LT853693">
    <property type="protein sequence ID" value="SMQ48274.1"/>
    <property type="molecule type" value="Genomic_DNA"/>
</dbReference>
<dbReference type="InterPro" id="IPR007180">
    <property type="entry name" value="DUF382"/>
</dbReference>
<dbReference type="Pfam" id="PF04037">
    <property type="entry name" value="DUF382"/>
    <property type="match status" value="1"/>
</dbReference>
<feature type="domain" description="PSP proline-rich" evidence="2">
    <location>
        <begin position="335"/>
        <end position="388"/>
    </location>
</feature>
<feature type="region of interest" description="Disordered" evidence="1">
    <location>
        <begin position="146"/>
        <end position="174"/>
    </location>
</feature>
<feature type="compositionally biased region" description="Basic and acidic residues" evidence="1">
    <location>
        <begin position="503"/>
        <end position="522"/>
    </location>
</feature>
<dbReference type="Pfam" id="PF04046">
    <property type="entry name" value="PSP"/>
    <property type="match status" value="1"/>
</dbReference>
<sequence length="646" mass="72386">MPQASLRYFVQSFDRQNHFFNHSSAHPPTTLPLPILDYAAVRSIKTILQGDRDPYPITVDLEAESCTTRRSGCDKRRAKKKQQKQEVSAVPPQPDVAEKPEEPAQAAAPTTDAADDETTIIEIDDDLPKDDALFSQYAGVLARFQKTDEDAKENEPEAKPEVYYDDDDNVQSEDEEEATRKRLSKKQRKAANKLSIAELKAIVRKPEIVEWTDTDAADPKLLVNLKSARNVIPVPNHWSLKREYLSSKRGIEKPGFVLPKFIAETGIQDMRDAAHAKEAEATLKQKQRERVSGKTGKLDIDYQKLYEAFFRRQTKPTMTKYGEVYYEGKEFETNLRHLRPGQLSEELMEALNMGPGAPPPWLVAQQKVGPPPSYPALKIPGLNAPPPVGSSWGYAPGQWGKPPLDAEGRPEWGGDVFGLTEYQEDAAKDEAAKVEPVDKSLWGELQPPEDDEEEEEEEEEEDEDEEEDDSGRRTGIDGHYSGTDTPGGFQSTVPTDFMGMRGMSDDMNLRKERVGTETEASNHPRSAGQVLNERSIRAEGFFGGERAYDLNGGRPVLGSERDDRGKKRKVGDLDVSMDPDALARDDKMSKEELKRRFEAESAQQNRGGWKGAEAEDLSGLVAEETAKRQKRDREREQKSGRGGGRR</sequence>
<accession>A0A1X7RLE4</accession>
<feature type="region of interest" description="Disordered" evidence="1">
    <location>
        <begin position="429"/>
        <end position="530"/>
    </location>
</feature>
<feature type="compositionally biased region" description="Polar residues" evidence="1">
    <location>
        <begin position="482"/>
        <end position="494"/>
    </location>
</feature>
<evidence type="ECO:0000313" key="4">
    <source>
        <dbReference type="Proteomes" id="UP000215127"/>
    </source>
</evidence>
<dbReference type="InterPro" id="IPR052584">
    <property type="entry name" value="U2_snRNP_Complex_Component"/>
</dbReference>
<dbReference type="PANTHER" id="PTHR12785">
    <property type="entry name" value="SPLICING FACTOR 3B"/>
    <property type="match status" value="1"/>
</dbReference>
<name>A0A1X7RLE4_ZYMT9</name>
<dbReference type="SMART" id="SM00581">
    <property type="entry name" value="PSP"/>
    <property type="match status" value="1"/>
</dbReference>
<feature type="compositionally biased region" description="Basic and acidic residues" evidence="1">
    <location>
        <begin position="429"/>
        <end position="438"/>
    </location>
</feature>
<organism evidence="3 4">
    <name type="scientific">Zymoseptoria tritici (strain ST99CH_3D7)</name>
    <dbReference type="NCBI Taxonomy" id="1276538"/>
    <lineage>
        <taxon>Eukaryota</taxon>
        <taxon>Fungi</taxon>
        <taxon>Dikarya</taxon>
        <taxon>Ascomycota</taxon>
        <taxon>Pezizomycotina</taxon>
        <taxon>Dothideomycetes</taxon>
        <taxon>Dothideomycetidae</taxon>
        <taxon>Mycosphaerellales</taxon>
        <taxon>Mycosphaerellaceae</taxon>
        <taxon>Zymoseptoria</taxon>
    </lineage>
</organism>
<feature type="region of interest" description="Disordered" evidence="1">
    <location>
        <begin position="67"/>
        <end position="117"/>
    </location>
</feature>
<dbReference type="STRING" id="1276538.A0A1X7RLE4"/>
<evidence type="ECO:0000256" key="1">
    <source>
        <dbReference type="SAM" id="MobiDB-lite"/>
    </source>
</evidence>
<evidence type="ECO:0000259" key="2">
    <source>
        <dbReference type="SMART" id="SM00581"/>
    </source>
</evidence>
<dbReference type="AlphaFoldDB" id="A0A1X7RLE4"/>
<feature type="compositionally biased region" description="Basic and acidic residues" evidence="1">
    <location>
        <begin position="624"/>
        <end position="639"/>
    </location>
</feature>
<feature type="compositionally biased region" description="Acidic residues" evidence="1">
    <location>
        <begin position="163"/>
        <end position="174"/>
    </location>
</feature>
<proteinExistence type="predicted"/>
<feature type="compositionally biased region" description="Basic and acidic residues" evidence="1">
    <location>
        <begin position="581"/>
        <end position="599"/>
    </location>
</feature>
<protein>
    <recommendedName>
        <fullName evidence="2">PSP proline-rich domain-containing protein</fullName>
    </recommendedName>
</protein>
<keyword evidence="4" id="KW-1185">Reference proteome</keyword>
<gene>
    <name evidence="3" type="ORF">ZT3D7_G3423</name>
</gene>
<feature type="region of interest" description="Disordered" evidence="1">
    <location>
        <begin position="394"/>
        <end position="416"/>
    </location>
</feature>